<dbReference type="Gene3D" id="3.60.40.10">
    <property type="entry name" value="PPM-type phosphatase domain"/>
    <property type="match status" value="1"/>
</dbReference>
<evidence type="ECO:0000313" key="3">
    <source>
        <dbReference type="Proteomes" id="UP000297014"/>
    </source>
</evidence>
<dbReference type="Pfam" id="PF07228">
    <property type="entry name" value="SpoIIE"/>
    <property type="match status" value="1"/>
</dbReference>
<dbReference type="EMBL" id="JALP01000005">
    <property type="protein sequence ID" value="THG92303.1"/>
    <property type="molecule type" value="Genomic_DNA"/>
</dbReference>
<feature type="domain" description="PPM-type phosphatase" evidence="1">
    <location>
        <begin position="7"/>
        <end position="198"/>
    </location>
</feature>
<dbReference type="InterPro" id="IPR039248">
    <property type="entry name" value="Ptase_RsbX"/>
</dbReference>
<dbReference type="OrthoDB" id="1090916at2"/>
<dbReference type="PANTHER" id="PTHR35801:SF1">
    <property type="entry name" value="PHOSPHOSERINE PHOSPHATASE RSBX"/>
    <property type="match status" value="1"/>
</dbReference>
<protein>
    <submittedName>
        <fullName evidence="2">Indirect negative regulator of sigma-B activity</fullName>
    </submittedName>
</protein>
<gene>
    <name evidence="2" type="ORF">AJ85_11120</name>
</gene>
<reference evidence="2 3" key="1">
    <citation type="submission" date="2014-01" db="EMBL/GenBank/DDBJ databases">
        <title>Draft genome sequencing of Bacillus alcalophilus CGMCC 1.3604.</title>
        <authorList>
            <person name="Yang J."/>
            <person name="Diao L."/>
            <person name="Yang S."/>
        </authorList>
    </citation>
    <scope>NUCLEOTIDE SEQUENCE [LARGE SCALE GENOMIC DNA]</scope>
    <source>
        <strain evidence="2 3">CGMCC 1.3604</strain>
    </source>
</reference>
<dbReference type="InterPro" id="IPR001932">
    <property type="entry name" value="PPM-type_phosphatase-like_dom"/>
</dbReference>
<dbReference type="SUPFAM" id="SSF81606">
    <property type="entry name" value="PP2C-like"/>
    <property type="match status" value="1"/>
</dbReference>
<proteinExistence type="predicted"/>
<dbReference type="SMART" id="SM00331">
    <property type="entry name" value="PP2C_SIG"/>
    <property type="match status" value="1"/>
</dbReference>
<dbReference type="AlphaFoldDB" id="A0A4S4K3M3"/>
<evidence type="ECO:0000313" key="2">
    <source>
        <dbReference type="EMBL" id="THG92303.1"/>
    </source>
</evidence>
<dbReference type="InterPro" id="IPR036457">
    <property type="entry name" value="PPM-type-like_dom_sf"/>
</dbReference>
<dbReference type="RefSeq" id="WP_004427144.1">
    <property type="nucleotide sequence ID" value="NZ_JALP01000005.1"/>
</dbReference>
<organism evidence="2 3">
    <name type="scientific">Alkalihalobacillus alcalophilus ATCC 27647 = CGMCC 1.3604</name>
    <dbReference type="NCBI Taxonomy" id="1218173"/>
    <lineage>
        <taxon>Bacteria</taxon>
        <taxon>Bacillati</taxon>
        <taxon>Bacillota</taxon>
        <taxon>Bacilli</taxon>
        <taxon>Bacillales</taxon>
        <taxon>Bacillaceae</taxon>
        <taxon>Alkalihalobacillus</taxon>
    </lineage>
</organism>
<dbReference type="Proteomes" id="UP000297014">
    <property type="component" value="Unassembled WGS sequence"/>
</dbReference>
<accession>A0A4S4K3M3</accession>
<comment type="caution">
    <text evidence="2">The sequence shown here is derived from an EMBL/GenBank/DDBJ whole genome shotgun (WGS) entry which is preliminary data.</text>
</comment>
<dbReference type="PANTHER" id="PTHR35801">
    <property type="entry name" value="PHOSPHOSERINE PHOSPHATASE RSBX"/>
    <property type="match status" value="1"/>
</dbReference>
<evidence type="ECO:0000259" key="1">
    <source>
        <dbReference type="SMART" id="SM00331"/>
    </source>
</evidence>
<sequence>MITFYENKNLEVAAFQQAKENMAYCGDGHLVITEEDYAVCAVVDGLGSGKGAYESADVVIKEVERNHHLSPNDIVNACNKRLLGKRGAVITLMKIDFKHNVVYYSNYGNVSFVLYYPNGKIIQPIPKRGYLSGRQERIELERYPYEEGGTFIVYTDGVKKPPAKERLVGLNKVKEEANALFGGAIFEQDDVTLLIGKLH</sequence>
<name>A0A4S4K3M3_ALKAL</name>